<gene>
    <name evidence="1" type="ORF">DXC34_11810</name>
</gene>
<name>A0A3E4UMJ8_BACSE</name>
<protein>
    <submittedName>
        <fullName evidence="1">Uncharacterized protein</fullName>
    </submittedName>
</protein>
<evidence type="ECO:0000313" key="2">
    <source>
        <dbReference type="Proteomes" id="UP000261223"/>
    </source>
</evidence>
<dbReference type="EMBL" id="QSSV01000015">
    <property type="protein sequence ID" value="RGM12321.1"/>
    <property type="molecule type" value="Genomic_DNA"/>
</dbReference>
<dbReference type="RefSeq" id="WP_117742034.1">
    <property type="nucleotide sequence ID" value="NZ_QSSV01000015.1"/>
</dbReference>
<evidence type="ECO:0000313" key="1">
    <source>
        <dbReference type="EMBL" id="RGM12321.1"/>
    </source>
</evidence>
<dbReference type="AlphaFoldDB" id="A0A3E4UMJ8"/>
<dbReference type="Proteomes" id="UP000261223">
    <property type="component" value="Unassembled WGS sequence"/>
</dbReference>
<sequence length="109" mass="12577">MQRKIFKFKIISKEGNCILSLDYTNLTNEIIRPITKNLIKIEPNEKCKLLFVGKEDCRLTLEDVYNLSSLFQSVIGSGLVWDIIGDYLYTDESQDLDGYLLINPDLINQ</sequence>
<organism evidence="1 2">
    <name type="scientific">Bacteroides stercoris</name>
    <dbReference type="NCBI Taxonomy" id="46506"/>
    <lineage>
        <taxon>Bacteria</taxon>
        <taxon>Pseudomonadati</taxon>
        <taxon>Bacteroidota</taxon>
        <taxon>Bacteroidia</taxon>
        <taxon>Bacteroidales</taxon>
        <taxon>Bacteroidaceae</taxon>
        <taxon>Bacteroides</taxon>
    </lineage>
</organism>
<proteinExistence type="predicted"/>
<comment type="caution">
    <text evidence="1">The sequence shown here is derived from an EMBL/GenBank/DDBJ whole genome shotgun (WGS) entry which is preliminary data.</text>
</comment>
<accession>A0A3E4UMJ8</accession>
<reference evidence="1 2" key="1">
    <citation type="submission" date="2018-08" db="EMBL/GenBank/DDBJ databases">
        <title>A genome reference for cultivated species of the human gut microbiota.</title>
        <authorList>
            <person name="Zou Y."/>
            <person name="Xue W."/>
            <person name="Luo G."/>
        </authorList>
    </citation>
    <scope>NUCLEOTIDE SEQUENCE [LARGE SCALE GENOMIC DNA]</scope>
    <source>
        <strain evidence="1 2">TF03-6</strain>
    </source>
</reference>